<keyword evidence="3" id="KW-1185">Reference proteome</keyword>
<evidence type="ECO:0000256" key="1">
    <source>
        <dbReference type="SAM" id="SignalP"/>
    </source>
</evidence>
<accession>A0ABM8G3G3</accession>
<protein>
    <recommendedName>
        <fullName evidence="4">DUF4012 domain-containing protein</fullName>
    </recommendedName>
</protein>
<evidence type="ECO:0008006" key="4">
    <source>
        <dbReference type="Google" id="ProtNLM"/>
    </source>
</evidence>
<dbReference type="Proteomes" id="UP001321475">
    <property type="component" value="Chromosome"/>
</dbReference>
<name>A0ABM8G3G3_9CELL</name>
<sequence length="583" mass="59637">MLGALVVALVVCVALLAREALAARDALTEAAEMLPAAEDAVRSGDVDAARDVLDDLAPLTTTARENTDGPLWAAAAHTPGVGADVSAVSTTAASVDTLVQDVLPPLAQVAQVLAGDGLRPVDGAIDLAPVTDAAPVVHEASTAIDGVVADLGAIDTSALLPVVAGPVDDLRDRTVDLASVVATGERFVDLVPPLLGADGPRTYLLLNLNSAELRAAGGIPGAVAEIHADGGRITLGRQVPSNVFGPYAEPVLPLAPEDEHLYTDRMGRFVQDTVLTPDFPTAAATTAEMWRQSLGGDVDGVLATDPVALSYLLEATGPITSDGIEVTAENAVELLLSEVYATFGTPEETDAFFASVSAAVFGRALDGSVGAGDVQAAFLRAAEEHRLLLWSAHEDEQDVLEDTLLSGAIDTAARADASLGVFVNDAVSGKLTYYLDTESEIVATRCTPEGSVHTVRTVLTSRVPDDAATSLPGYVLGTSPDADPVMIRVNLVLYPSRGGTLTDITRDGESTGGQTAEVGGRRATEIPISLAPGASTTVDVDMRGGPAATDGDAAADDDSSTIDLWTTPTATSSGLAVQAVPAC</sequence>
<evidence type="ECO:0000313" key="2">
    <source>
        <dbReference type="EMBL" id="BDZ42576.1"/>
    </source>
</evidence>
<dbReference type="Pfam" id="PF13196">
    <property type="entry name" value="DUF4012"/>
    <property type="match status" value="1"/>
</dbReference>
<organism evidence="2 3">
    <name type="scientific">Paraoerskovia sediminicola</name>
    <dbReference type="NCBI Taxonomy" id="1138587"/>
    <lineage>
        <taxon>Bacteria</taxon>
        <taxon>Bacillati</taxon>
        <taxon>Actinomycetota</taxon>
        <taxon>Actinomycetes</taxon>
        <taxon>Micrococcales</taxon>
        <taxon>Cellulomonadaceae</taxon>
        <taxon>Paraoerskovia</taxon>
    </lineage>
</organism>
<dbReference type="InterPro" id="IPR025101">
    <property type="entry name" value="DUF4012"/>
</dbReference>
<keyword evidence="1" id="KW-0732">Signal</keyword>
<dbReference type="EMBL" id="AP027729">
    <property type="protein sequence ID" value="BDZ42576.1"/>
    <property type="molecule type" value="Genomic_DNA"/>
</dbReference>
<reference evidence="3" key="1">
    <citation type="journal article" date="2019" name="Int. J. Syst. Evol. Microbiol.">
        <title>The Global Catalogue of Microorganisms (GCM) 10K type strain sequencing project: providing services to taxonomists for standard genome sequencing and annotation.</title>
        <authorList>
            <consortium name="The Broad Institute Genomics Platform"/>
            <consortium name="The Broad Institute Genome Sequencing Center for Infectious Disease"/>
            <person name="Wu L."/>
            <person name="Ma J."/>
        </authorList>
    </citation>
    <scope>NUCLEOTIDE SEQUENCE [LARGE SCALE GENOMIC DNA]</scope>
    <source>
        <strain evidence="3">NBRC 108565</strain>
    </source>
</reference>
<proteinExistence type="predicted"/>
<feature type="chain" id="PRO_5046962145" description="DUF4012 domain-containing protein" evidence="1">
    <location>
        <begin position="23"/>
        <end position="583"/>
    </location>
</feature>
<feature type="signal peptide" evidence="1">
    <location>
        <begin position="1"/>
        <end position="22"/>
    </location>
</feature>
<evidence type="ECO:0000313" key="3">
    <source>
        <dbReference type="Proteomes" id="UP001321475"/>
    </source>
</evidence>
<gene>
    <name evidence="2" type="ORF">GCM10025865_18750</name>
</gene>